<accession>A0A0F9BYQ2</accession>
<sequence>MQNYTGRGWEGKNYDNNLSTKEITKIVRQRLKKEFSECKFSVRYKSFAGGSSISCALVSAPFDVFTEDLKDGYIQVNHFYIEKENIFTDKAKEVLKKVTDMFTSFNYNDSDAQIDYFSTNFYFHLEVGQWDKPFIKTA</sequence>
<name>A0A0F9BYQ2_9ZZZZ</name>
<comment type="caution">
    <text evidence="2">The sequence shown here is derived from an EMBL/GenBank/DDBJ whole genome shotgun (WGS) entry which is preliminary data.</text>
</comment>
<feature type="domain" description="Large polyvalent protein associated" evidence="1">
    <location>
        <begin position="19"/>
        <end position="101"/>
    </location>
</feature>
<organism evidence="2">
    <name type="scientific">marine sediment metagenome</name>
    <dbReference type="NCBI Taxonomy" id="412755"/>
    <lineage>
        <taxon>unclassified sequences</taxon>
        <taxon>metagenomes</taxon>
        <taxon>ecological metagenomes</taxon>
    </lineage>
</organism>
<protein>
    <recommendedName>
        <fullName evidence="1">Large polyvalent protein associated domain-containing protein</fullName>
    </recommendedName>
</protein>
<evidence type="ECO:0000313" key="2">
    <source>
        <dbReference type="EMBL" id="KKL27014.1"/>
    </source>
</evidence>
<evidence type="ECO:0000259" key="1">
    <source>
        <dbReference type="Pfam" id="PF18847"/>
    </source>
</evidence>
<dbReference type="Pfam" id="PF18847">
    <property type="entry name" value="LPD29"/>
    <property type="match status" value="1"/>
</dbReference>
<proteinExistence type="predicted"/>
<dbReference type="EMBL" id="LAZR01035626">
    <property type="protein sequence ID" value="KKL27014.1"/>
    <property type="molecule type" value="Genomic_DNA"/>
</dbReference>
<dbReference type="AlphaFoldDB" id="A0A0F9BYQ2"/>
<reference evidence="2" key="1">
    <citation type="journal article" date="2015" name="Nature">
        <title>Complex archaea that bridge the gap between prokaryotes and eukaryotes.</title>
        <authorList>
            <person name="Spang A."/>
            <person name="Saw J.H."/>
            <person name="Jorgensen S.L."/>
            <person name="Zaremba-Niedzwiedzka K."/>
            <person name="Martijn J."/>
            <person name="Lind A.E."/>
            <person name="van Eijk R."/>
            <person name="Schleper C."/>
            <person name="Guy L."/>
            <person name="Ettema T.J."/>
        </authorList>
    </citation>
    <scope>NUCLEOTIDE SEQUENCE</scope>
</reference>
<dbReference type="InterPro" id="IPR041311">
    <property type="entry name" value="LPD29"/>
</dbReference>
<gene>
    <name evidence="2" type="ORF">LCGC14_2389400</name>
</gene>